<sequence>MGAIRLRGLGRVLSAAVVVVVAVGGVSACSSGDGEAGATASASETQGSGGASGGASASGGATAEATGGGSAPASVSPESLSDPAIQYTVASIPEGLDQAKTEVLSAYIAYSQATWAAYREQEGLSEVESTATGEALASYTESYNGFVSAGQHLEGSYGVEVSSVDVAPDGMTATVASCVDQRMVTVIDSTGQDLTQETAKRTVSFVVTLVPGSKGWVVAETTETGSGC</sequence>
<feature type="compositionally biased region" description="Low complexity" evidence="1">
    <location>
        <begin position="30"/>
        <end position="46"/>
    </location>
</feature>
<accession>A0A448HI38</accession>
<proteinExistence type="predicted"/>
<gene>
    <name evidence="2" type="ORF">NCTC11636_01838</name>
</gene>
<name>A0A448HI38_9ACTO</name>
<feature type="region of interest" description="Disordered" evidence="1">
    <location>
        <begin position="30"/>
        <end position="79"/>
    </location>
</feature>
<evidence type="ECO:0000313" key="3">
    <source>
        <dbReference type="Proteomes" id="UP000266895"/>
    </source>
</evidence>
<dbReference type="PROSITE" id="PS51257">
    <property type="entry name" value="PROKAR_LIPOPROTEIN"/>
    <property type="match status" value="1"/>
</dbReference>
<dbReference type="Proteomes" id="UP000266895">
    <property type="component" value="Chromosome"/>
</dbReference>
<evidence type="ECO:0000313" key="2">
    <source>
        <dbReference type="EMBL" id="VEG29020.1"/>
    </source>
</evidence>
<dbReference type="AlphaFoldDB" id="A0A448HI38"/>
<protein>
    <recommendedName>
        <fullName evidence="4">Lipoprotein</fullName>
    </recommendedName>
</protein>
<reference evidence="2 3" key="1">
    <citation type="submission" date="2018-12" db="EMBL/GenBank/DDBJ databases">
        <authorList>
            <consortium name="Pathogen Informatics"/>
        </authorList>
    </citation>
    <scope>NUCLEOTIDE SEQUENCE [LARGE SCALE GENOMIC DNA]</scope>
    <source>
        <strain evidence="2 3">NCTC11636</strain>
    </source>
</reference>
<evidence type="ECO:0000256" key="1">
    <source>
        <dbReference type="SAM" id="MobiDB-lite"/>
    </source>
</evidence>
<keyword evidence="3" id="KW-1185">Reference proteome</keyword>
<dbReference type="EMBL" id="LR134350">
    <property type="protein sequence ID" value="VEG29020.1"/>
    <property type="molecule type" value="Genomic_DNA"/>
</dbReference>
<feature type="compositionally biased region" description="Gly residues" evidence="1">
    <location>
        <begin position="47"/>
        <end position="57"/>
    </location>
</feature>
<evidence type="ECO:0008006" key="4">
    <source>
        <dbReference type="Google" id="ProtNLM"/>
    </source>
</evidence>
<dbReference type="KEGG" id="ahw:NCTC11636_01838"/>
<organism evidence="2 3">
    <name type="scientific">Actinomyces howellii</name>
    <dbReference type="NCBI Taxonomy" id="52771"/>
    <lineage>
        <taxon>Bacteria</taxon>
        <taxon>Bacillati</taxon>
        <taxon>Actinomycetota</taxon>
        <taxon>Actinomycetes</taxon>
        <taxon>Actinomycetales</taxon>
        <taxon>Actinomycetaceae</taxon>
        <taxon>Actinomyces</taxon>
    </lineage>
</organism>